<evidence type="ECO:0000313" key="2">
    <source>
        <dbReference type="Proteomes" id="UP000237830"/>
    </source>
</evidence>
<dbReference type="RefSeq" id="WP_104994082.1">
    <property type="nucleotide sequence ID" value="NZ_CP025494.1"/>
</dbReference>
<dbReference type="AlphaFoldDB" id="A0A2L1J7A0"/>
<evidence type="ECO:0000313" key="1">
    <source>
        <dbReference type="EMBL" id="AVE04321.1"/>
    </source>
</evidence>
<gene>
    <name evidence="1" type="ORF">CYL20_07110</name>
</gene>
<proteinExistence type="predicted"/>
<accession>A0A2L1J7A0</accession>
<organism evidence="1 2">
    <name type="scientific">Pseudomonas palleroniana</name>
    <dbReference type="NCBI Taxonomy" id="191390"/>
    <lineage>
        <taxon>Bacteria</taxon>
        <taxon>Pseudomonadati</taxon>
        <taxon>Pseudomonadota</taxon>
        <taxon>Gammaproteobacteria</taxon>
        <taxon>Pseudomonadales</taxon>
        <taxon>Pseudomonadaceae</taxon>
        <taxon>Pseudomonas</taxon>
    </lineage>
</organism>
<protein>
    <submittedName>
        <fullName evidence="1">Uncharacterized protein</fullName>
    </submittedName>
</protein>
<dbReference type="Proteomes" id="UP000237830">
    <property type="component" value="Chromosome"/>
</dbReference>
<sequence>MKTKKIKAIKNNTETYVTFKYDSNHIKLKFSEADNFAKVYTAEDMYKCLAKVRSDFPHIQFLCKGAKINVRPSTMASQMSGGMVAYELTLGKRAAREDLVHIFDYEEHDLTNDPQDQDNFYKKWITSIGADRVDPSRTKQE</sequence>
<name>A0A2L1J7A0_9PSED</name>
<dbReference type="EMBL" id="CP025494">
    <property type="protein sequence ID" value="AVE04321.1"/>
    <property type="molecule type" value="Genomic_DNA"/>
</dbReference>
<reference evidence="1 2" key="1">
    <citation type="submission" date="2017-12" db="EMBL/GenBank/DDBJ databases">
        <title>Genome sequence of Pseudomonas palleroniana MAB3.</title>
        <authorList>
            <person name="Nascimento F.X."/>
        </authorList>
    </citation>
    <scope>NUCLEOTIDE SEQUENCE [LARGE SCALE GENOMIC DNA]</scope>
    <source>
        <strain evidence="1 2">MAB3</strain>
    </source>
</reference>